<evidence type="ECO:0000313" key="2">
    <source>
        <dbReference type="EMBL" id="SHK30697.1"/>
    </source>
</evidence>
<evidence type="ECO:0000256" key="1">
    <source>
        <dbReference type="SAM" id="Phobius"/>
    </source>
</evidence>
<sequence>MTTAELIQAAGIVTVLISLLLLLAFVVLRLVALVLAAALMVLDQAATAVIRPLSLPAPATKEATP</sequence>
<keyword evidence="3" id="KW-1185">Reference proteome</keyword>
<keyword evidence="1" id="KW-0472">Membrane</keyword>
<keyword evidence="1" id="KW-0812">Transmembrane</keyword>
<dbReference type="RefSeq" id="WP_073381651.1">
    <property type="nucleotide sequence ID" value="NZ_FQZK01000017.1"/>
</dbReference>
<proteinExistence type="predicted"/>
<gene>
    <name evidence="2" type="ORF">SAMN05421803_11768</name>
</gene>
<keyword evidence="1" id="KW-1133">Transmembrane helix</keyword>
<name>A0A1M6REB8_9ACTN</name>
<accession>A0A1M6REB8</accession>
<dbReference type="Proteomes" id="UP000184452">
    <property type="component" value="Unassembled WGS sequence"/>
</dbReference>
<dbReference type="AlphaFoldDB" id="A0A1M6REB8"/>
<dbReference type="STRING" id="758803.SAMN05421803_11768"/>
<protein>
    <submittedName>
        <fullName evidence="2">Uncharacterized protein</fullName>
    </submittedName>
</protein>
<feature type="transmembrane region" description="Helical" evidence="1">
    <location>
        <begin position="12"/>
        <end position="42"/>
    </location>
</feature>
<evidence type="ECO:0000313" key="3">
    <source>
        <dbReference type="Proteomes" id="UP000184452"/>
    </source>
</evidence>
<dbReference type="EMBL" id="FQZK01000017">
    <property type="protein sequence ID" value="SHK30697.1"/>
    <property type="molecule type" value="Genomic_DNA"/>
</dbReference>
<organism evidence="2 3">
    <name type="scientific">Nocardiopsis flavescens</name>
    <dbReference type="NCBI Taxonomy" id="758803"/>
    <lineage>
        <taxon>Bacteria</taxon>
        <taxon>Bacillati</taxon>
        <taxon>Actinomycetota</taxon>
        <taxon>Actinomycetes</taxon>
        <taxon>Streptosporangiales</taxon>
        <taxon>Nocardiopsidaceae</taxon>
        <taxon>Nocardiopsis</taxon>
    </lineage>
</organism>
<reference evidence="2 3" key="1">
    <citation type="submission" date="2016-11" db="EMBL/GenBank/DDBJ databases">
        <authorList>
            <person name="Jaros S."/>
            <person name="Januszkiewicz K."/>
            <person name="Wedrychowicz H."/>
        </authorList>
    </citation>
    <scope>NUCLEOTIDE SEQUENCE [LARGE SCALE GENOMIC DNA]</scope>
    <source>
        <strain evidence="2 3">CGMCC 4.5723</strain>
    </source>
</reference>